<dbReference type="Pfam" id="PF25429">
    <property type="entry name" value="zf-POGZ"/>
    <property type="match status" value="1"/>
</dbReference>
<dbReference type="AlphaFoldDB" id="A0A8J6FK28"/>
<accession>A0A8J6FK28</accession>
<dbReference type="InterPro" id="IPR025243">
    <property type="entry name" value="DUF4195"/>
</dbReference>
<dbReference type="EMBL" id="WNTK01000002">
    <property type="protein sequence ID" value="KAG9489402.1"/>
    <property type="molecule type" value="Genomic_DNA"/>
</dbReference>
<evidence type="ECO:0000256" key="13">
    <source>
        <dbReference type="PROSITE-ProRule" id="PRU00042"/>
    </source>
</evidence>
<feature type="domain" description="C2H2-type" evidence="15">
    <location>
        <begin position="497"/>
        <end position="525"/>
    </location>
</feature>
<comment type="subcellular location">
    <subcellularLocation>
        <location evidence="2">Nucleus</location>
    </subcellularLocation>
</comment>
<evidence type="ECO:0000256" key="3">
    <source>
        <dbReference type="ARBA" id="ARBA00022499"/>
    </source>
</evidence>
<keyword evidence="8" id="KW-0832">Ubl conjugation</keyword>
<keyword evidence="4" id="KW-0479">Metal-binding</keyword>
<keyword evidence="12" id="KW-0539">Nucleus</keyword>
<dbReference type="SUPFAM" id="SSF57667">
    <property type="entry name" value="beta-beta-alpha zinc fingers"/>
    <property type="match status" value="1"/>
</dbReference>
<dbReference type="Proteomes" id="UP000770717">
    <property type="component" value="Unassembled WGS sequence"/>
</dbReference>
<dbReference type="PROSITE" id="PS50157">
    <property type="entry name" value="ZINC_FINGER_C2H2_2"/>
    <property type="match status" value="1"/>
</dbReference>
<feature type="compositionally biased region" description="Polar residues" evidence="14">
    <location>
        <begin position="338"/>
        <end position="360"/>
    </location>
</feature>
<feature type="region of interest" description="Disordered" evidence="14">
    <location>
        <begin position="1034"/>
        <end position="1053"/>
    </location>
</feature>
<dbReference type="InterPro" id="IPR013087">
    <property type="entry name" value="Znf_C2H2_type"/>
</dbReference>
<proteinExistence type="predicted"/>
<dbReference type="SMART" id="SM00355">
    <property type="entry name" value="ZnF_C2H2"/>
    <property type="match status" value="9"/>
</dbReference>
<evidence type="ECO:0000256" key="4">
    <source>
        <dbReference type="ARBA" id="ARBA00022723"/>
    </source>
</evidence>
<feature type="region of interest" description="Disordered" evidence="14">
    <location>
        <begin position="660"/>
        <end position="732"/>
    </location>
</feature>
<dbReference type="InterPro" id="IPR050527">
    <property type="entry name" value="Snail/Krueppel_Znf"/>
</dbReference>
<comment type="caution">
    <text evidence="16">The sequence shown here is derived from an EMBL/GenBank/DDBJ whole genome shotgun (WGS) entry which is preliminary data.</text>
</comment>
<dbReference type="InterPro" id="IPR059074">
    <property type="entry name" value="zf-C2H2_Z280C_D"/>
</dbReference>
<keyword evidence="9" id="KW-0805">Transcription regulation</keyword>
<dbReference type="InterPro" id="IPR036236">
    <property type="entry name" value="Znf_C2H2_sf"/>
</dbReference>
<dbReference type="EMBL" id="WNTK01000002">
    <property type="protein sequence ID" value="KAG9489400.1"/>
    <property type="molecule type" value="Genomic_DNA"/>
</dbReference>
<dbReference type="InterPro" id="IPR057618">
    <property type="entry name" value="Znf_POGZ/Z280C-D-like"/>
</dbReference>
<evidence type="ECO:0000256" key="10">
    <source>
        <dbReference type="ARBA" id="ARBA00023125"/>
    </source>
</evidence>
<feature type="region of interest" description="Disordered" evidence="14">
    <location>
        <begin position="1059"/>
        <end position="1087"/>
    </location>
</feature>
<evidence type="ECO:0000256" key="1">
    <source>
        <dbReference type="ARBA" id="ARBA00003729"/>
    </source>
</evidence>
<dbReference type="PROSITE" id="PS00028">
    <property type="entry name" value="ZINC_FINGER_C2H2_1"/>
    <property type="match status" value="4"/>
</dbReference>
<dbReference type="FunFam" id="3.30.160.60:FF:000298">
    <property type="entry name" value="zinc finger protein 280D isoform X1"/>
    <property type="match status" value="1"/>
</dbReference>
<keyword evidence="3" id="KW-1017">Isopeptide bond</keyword>
<dbReference type="PANTHER" id="PTHR24388:SF34">
    <property type="entry name" value="ZINC FINGER PROTEIN 280D"/>
    <property type="match status" value="1"/>
</dbReference>
<feature type="region of interest" description="Disordered" evidence="14">
    <location>
        <begin position="226"/>
        <end position="245"/>
    </location>
</feature>
<feature type="region of interest" description="Disordered" evidence="14">
    <location>
        <begin position="46"/>
        <end position="67"/>
    </location>
</feature>
<keyword evidence="11" id="KW-0804">Transcription</keyword>
<feature type="compositionally biased region" description="Low complexity" evidence="14">
    <location>
        <begin position="701"/>
        <end position="724"/>
    </location>
</feature>
<dbReference type="GO" id="GO:0000981">
    <property type="term" value="F:DNA-binding transcription factor activity, RNA polymerase II-specific"/>
    <property type="evidence" value="ECO:0007669"/>
    <property type="project" value="TreeGrafter"/>
</dbReference>
<name>A0A8J6FK28_ELECQ</name>
<evidence type="ECO:0000256" key="9">
    <source>
        <dbReference type="ARBA" id="ARBA00023015"/>
    </source>
</evidence>
<sequence length="1087" mass="121810">MAELLMECEEEELEPWQQRSKAIVIDDEDDDEPIFVREISVSKTTNTNKATGGQGGSFARTENGVPNRGNNAFQMPNNHYKPPAATHAVTQPATPMYQPVTRPVTSPAAVQPLQRPVGLQEPMRRPATGCMPAQQPPRANPVMQTVCRPQTFVPNHLPVCRNPAIPSGSQPPLRPVATISAQPVMLNQGYIMNSPQVSSNNSNVMFALRPSTALTQYQNVQTFTASGSSTPLVRPLQPLPQFRPVSSPARTAPTFMHRPPPPVPSMTQNVNHLVPGLQQPLLLHNQKTQQTIFMQNAAANIGRNENVLMEKRPSPVELTNVSPKKPKTNENITDKRTTAASTTASNPMSSTALPQNIPSKGTNAVTTPTKNGTPFPRACPKCNIHFNLLEPLKKHMTYCCPEKMQSFFSGLTNLNVPKPLNTMEDNEKGKLIMLVSDFYYGCYSGDFQLVHQEEKTHSTFKCFSCQKLLKNNIKFMNHMKHHLELEKQSTESWENHTTCHHCYRQFSTPFQLQCHIESSHTLYESSTICKICELSFESEQILLQHMKDSHKPGEMPYVCQVCNYRSSIFVDVDNHFRKTHENTKSLLCPFCLKVIKSGQPYMQHYMKHQNKGVYRCTKCRLQFLTCKEKIDHKTQHHRTFKKPKQLEGLPPGTKVTIRASVGVPSNPVSPPTSPIYRNPPAFSPQQPPQTLPQSPPTMKTINPISSINNQNSTAKKNTPSSKIKSSSKKHVTVNTTKRNKMINTALQKLRVIPGIHKCIECHRQVVDFEGHFHMYVHCSKCKFSTNCKKAYTNHVLRYHSKNSSKRSKASKKGPNDKRRVTVVCLNCDFMTDVSGLDDMAKHLSEYHTHSCQVVTEHVPIFCSTHEGDMSISRLQPSVELKQTSEQEEKPCAQVDAATNKSMEDEYTPEATKKEENSRESNMTSSSCTSILSNTDNTSVRQVNTVIETPSSCSQKSEVAQLTNSYNKKDDCDIVQEKVSSEMTSTEPIKHTDSKIITTGKDDLCLVLEEDDPPDSDLVSVDVGFEQYLWKQAPDSVSSDISEPSSIHLDPLTPSEVLEHETTETLQKEAIVASQKGRKEEKAEDTKD</sequence>
<dbReference type="OrthoDB" id="10032537at2759"/>
<protein>
    <recommendedName>
        <fullName evidence="15">C2H2-type domain-containing protein</fullName>
    </recommendedName>
</protein>
<dbReference type="GO" id="GO:0000978">
    <property type="term" value="F:RNA polymerase II cis-regulatory region sequence-specific DNA binding"/>
    <property type="evidence" value="ECO:0007669"/>
    <property type="project" value="TreeGrafter"/>
</dbReference>
<evidence type="ECO:0000256" key="14">
    <source>
        <dbReference type="SAM" id="MobiDB-lite"/>
    </source>
</evidence>
<feature type="region of interest" description="Disordered" evidence="14">
    <location>
        <begin position="316"/>
        <end position="360"/>
    </location>
</feature>
<evidence type="ECO:0000256" key="11">
    <source>
        <dbReference type="ARBA" id="ARBA00023163"/>
    </source>
</evidence>
<dbReference type="EMBL" id="WNTK01000002">
    <property type="protein sequence ID" value="KAG9489401.1"/>
    <property type="molecule type" value="Genomic_DNA"/>
</dbReference>
<keyword evidence="17" id="KW-1185">Reference proteome</keyword>
<evidence type="ECO:0000256" key="12">
    <source>
        <dbReference type="ARBA" id="ARBA00023242"/>
    </source>
</evidence>
<keyword evidence="7" id="KW-0862">Zinc</keyword>
<keyword evidence="5" id="KW-0677">Repeat</keyword>
<evidence type="ECO:0000313" key="16">
    <source>
        <dbReference type="EMBL" id="KAG9489402.1"/>
    </source>
</evidence>
<evidence type="ECO:0000259" key="15">
    <source>
        <dbReference type="PROSITE" id="PS50157"/>
    </source>
</evidence>
<keyword evidence="6 13" id="KW-0863">Zinc-finger</keyword>
<feature type="region of interest" description="Disordered" evidence="14">
    <location>
        <begin position="881"/>
        <end position="933"/>
    </location>
</feature>
<organism evidence="16 17">
    <name type="scientific">Eleutherodactylus coqui</name>
    <name type="common">Puerto Rican coqui</name>
    <dbReference type="NCBI Taxonomy" id="57060"/>
    <lineage>
        <taxon>Eukaryota</taxon>
        <taxon>Metazoa</taxon>
        <taxon>Chordata</taxon>
        <taxon>Craniata</taxon>
        <taxon>Vertebrata</taxon>
        <taxon>Euteleostomi</taxon>
        <taxon>Amphibia</taxon>
        <taxon>Batrachia</taxon>
        <taxon>Anura</taxon>
        <taxon>Neobatrachia</taxon>
        <taxon>Hyloidea</taxon>
        <taxon>Eleutherodactylidae</taxon>
        <taxon>Eleutherodactylinae</taxon>
        <taxon>Eleutherodactylus</taxon>
        <taxon>Eleutherodactylus</taxon>
    </lineage>
</organism>
<dbReference type="Gene3D" id="3.30.160.60">
    <property type="entry name" value="Classic Zinc Finger"/>
    <property type="match status" value="1"/>
</dbReference>
<keyword evidence="10" id="KW-0238">DNA-binding</keyword>
<evidence type="ECO:0000256" key="6">
    <source>
        <dbReference type="ARBA" id="ARBA00022771"/>
    </source>
</evidence>
<reference evidence="16" key="1">
    <citation type="thesis" date="2020" institute="ProQuest LLC" country="789 East Eisenhower Parkway, Ann Arbor, MI, USA">
        <title>Comparative Genomics and Chromosome Evolution.</title>
        <authorList>
            <person name="Mudd A.B."/>
        </authorList>
    </citation>
    <scope>NUCLEOTIDE SEQUENCE</scope>
    <source>
        <strain evidence="16">HN-11 Male</strain>
        <tissue evidence="16">Kidney and liver</tissue>
    </source>
</reference>
<dbReference type="GO" id="GO:0008270">
    <property type="term" value="F:zinc ion binding"/>
    <property type="evidence" value="ECO:0007669"/>
    <property type="project" value="UniProtKB-KW"/>
</dbReference>
<dbReference type="GO" id="GO:0005634">
    <property type="term" value="C:nucleus"/>
    <property type="evidence" value="ECO:0007669"/>
    <property type="project" value="UniProtKB-SubCell"/>
</dbReference>
<evidence type="ECO:0000256" key="8">
    <source>
        <dbReference type="ARBA" id="ARBA00022843"/>
    </source>
</evidence>
<feature type="compositionally biased region" description="Polar residues" evidence="14">
    <location>
        <begin position="919"/>
        <end position="933"/>
    </location>
</feature>
<feature type="compositionally biased region" description="Basic and acidic residues" evidence="14">
    <location>
        <begin position="1076"/>
        <end position="1087"/>
    </location>
</feature>
<dbReference type="PANTHER" id="PTHR24388">
    <property type="entry name" value="ZINC FINGER PROTEIN"/>
    <property type="match status" value="1"/>
</dbReference>
<dbReference type="Pfam" id="PF25414">
    <property type="entry name" value="zf-C2H2_Z280C_D"/>
    <property type="match status" value="1"/>
</dbReference>
<feature type="compositionally biased region" description="Pro residues" evidence="14">
    <location>
        <begin position="681"/>
        <end position="695"/>
    </location>
</feature>
<dbReference type="Pfam" id="PF13836">
    <property type="entry name" value="DUF4195"/>
    <property type="match status" value="1"/>
</dbReference>
<evidence type="ECO:0000256" key="2">
    <source>
        <dbReference type="ARBA" id="ARBA00004123"/>
    </source>
</evidence>
<gene>
    <name evidence="16" type="ORF">GDO78_005404</name>
</gene>
<evidence type="ECO:0000313" key="17">
    <source>
        <dbReference type="Proteomes" id="UP000770717"/>
    </source>
</evidence>
<comment type="function">
    <text evidence="1">May function as a transcription factor.</text>
</comment>
<feature type="compositionally biased region" description="Low complexity" evidence="14">
    <location>
        <begin position="1034"/>
        <end position="1046"/>
    </location>
</feature>
<evidence type="ECO:0000256" key="7">
    <source>
        <dbReference type="ARBA" id="ARBA00022833"/>
    </source>
</evidence>
<evidence type="ECO:0000256" key="5">
    <source>
        <dbReference type="ARBA" id="ARBA00022737"/>
    </source>
</evidence>